<feature type="region of interest" description="Disordered" evidence="1">
    <location>
        <begin position="1"/>
        <end position="68"/>
    </location>
</feature>
<organism evidence="2 3">
    <name type="scientific">Digitaria exilis</name>
    <dbReference type="NCBI Taxonomy" id="1010633"/>
    <lineage>
        <taxon>Eukaryota</taxon>
        <taxon>Viridiplantae</taxon>
        <taxon>Streptophyta</taxon>
        <taxon>Embryophyta</taxon>
        <taxon>Tracheophyta</taxon>
        <taxon>Spermatophyta</taxon>
        <taxon>Magnoliopsida</taxon>
        <taxon>Liliopsida</taxon>
        <taxon>Poales</taxon>
        <taxon>Poaceae</taxon>
        <taxon>PACMAD clade</taxon>
        <taxon>Panicoideae</taxon>
        <taxon>Panicodae</taxon>
        <taxon>Paniceae</taxon>
        <taxon>Anthephorinae</taxon>
        <taxon>Digitaria</taxon>
    </lineage>
</organism>
<gene>
    <name evidence="2" type="ORF">HU200_013076</name>
</gene>
<accession>A0A835FDP3</accession>
<feature type="compositionally biased region" description="Gly residues" evidence="1">
    <location>
        <begin position="142"/>
        <end position="152"/>
    </location>
</feature>
<dbReference type="EMBL" id="JACEFO010001115">
    <property type="protein sequence ID" value="KAF8748042.1"/>
    <property type="molecule type" value="Genomic_DNA"/>
</dbReference>
<comment type="caution">
    <text evidence="2">The sequence shown here is derived from an EMBL/GenBank/DDBJ whole genome shotgun (WGS) entry which is preliminary data.</text>
</comment>
<reference evidence="2" key="1">
    <citation type="submission" date="2020-07" db="EMBL/GenBank/DDBJ databases">
        <title>Genome sequence and genetic diversity analysis of an under-domesticated orphan crop, white fonio (Digitaria exilis).</title>
        <authorList>
            <person name="Bennetzen J.L."/>
            <person name="Chen S."/>
            <person name="Ma X."/>
            <person name="Wang X."/>
            <person name="Yssel A.E.J."/>
            <person name="Chaluvadi S.R."/>
            <person name="Johnson M."/>
            <person name="Gangashetty P."/>
            <person name="Hamidou F."/>
            <person name="Sanogo M.D."/>
            <person name="Zwaenepoel A."/>
            <person name="Wallace J."/>
            <person name="Van De Peer Y."/>
            <person name="Van Deynze A."/>
        </authorList>
    </citation>
    <scope>NUCLEOTIDE SEQUENCE</scope>
    <source>
        <tissue evidence="2">Leaves</tissue>
    </source>
</reference>
<sequence>MIAAQLPGRTTTRSRDYWNTHPQEASCAGMGAPTTRRPDARPPAAPRPATWRSGRRPGSRRGAPLPPRRRLVLLLRRRPHGDHHHHLRLLLVGRRREGSQGGGHLPAPVELRHRGLLPPPQDDGGRAAVADARGARRRQEEGGGGDQAGGGAVVSARGAQRRRRRRGLVGDVVGVVQRDGDVRRQLRRRGAGAVPRPVRRLLAVPADRRARRGVPGHGVLKRMKRHVRNDVRIGSDWQAQRSIHLRLAIRLDMRDVCMCIRSRIAYCVGRDS</sequence>
<evidence type="ECO:0000313" key="2">
    <source>
        <dbReference type="EMBL" id="KAF8748042.1"/>
    </source>
</evidence>
<name>A0A835FDP3_9POAL</name>
<evidence type="ECO:0000256" key="1">
    <source>
        <dbReference type="SAM" id="MobiDB-lite"/>
    </source>
</evidence>
<keyword evidence="3" id="KW-1185">Reference proteome</keyword>
<proteinExistence type="predicted"/>
<protein>
    <submittedName>
        <fullName evidence="2">Uncharacterized protein</fullName>
    </submittedName>
</protein>
<dbReference type="AlphaFoldDB" id="A0A835FDP3"/>
<feature type="region of interest" description="Disordered" evidence="1">
    <location>
        <begin position="97"/>
        <end position="161"/>
    </location>
</feature>
<dbReference type="Proteomes" id="UP000636709">
    <property type="component" value="Unassembled WGS sequence"/>
</dbReference>
<evidence type="ECO:0000313" key="3">
    <source>
        <dbReference type="Proteomes" id="UP000636709"/>
    </source>
</evidence>